<dbReference type="AlphaFoldDB" id="A0A330L257"/>
<keyword evidence="2" id="KW-1185">Reference proteome</keyword>
<dbReference type="Proteomes" id="UP000248168">
    <property type="component" value="Unassembled WGS sequence"/>
</dbReference>
<organism evidence="1 2">
    <name type="scientific">Nitrospira lenta</name>
    <dbReference type="NCBI Taxonomy" id="1436998"/>
    <lineage>
        <taxon>Bacteria</taxon>
        <taxon>Pseudomonadati</taxon>
        <taxon>Nitrospirota</taxon>
        <taxon>Nitrospiria</taxon>
        <taxon>Nitrospirales</taxon>
        <taxon>Nitrospiraceae</taxon>
        <taxon>Nitrospira</taxon>
    </lineage>
</organism>
<dbReference type="InParanoid" id="A0A330L257"/>
<proteinExistence type="predicted"/>
<dbReference type="EMBL" id="OUNR01000001">
    <property type="protein sequence ID" value="SPP63835.1"/>
    <property type="molecule type" value="Genomic_DNA"/>
</dbReference>
<evidence type="ECO:0000313" key="2">
    <source>
        <dbReference type="Proteomes" id="UP000248168"/>
    </source>
</evidence>
<gene>
    <name evidence="1" type="ORF">NITLEN_10921</name>
</gene>
<evidence type="ECO:0000313" key="1">
    <source>
        <dbReference type="EMBL" id="SPP63835.1"/>
    </source>
</evidence>
<name>A0A330L257_9BACT</name>
<reference evidence="2" key="1">
    <citation type="submission" date="2018-04" db="EMBL/GenBank/DDBJ databases">
        <authorList>
            <person name="Lucker S."/>
            <person name="Sakoula D."/>
        </authorList>
    </citation>
    <scope>NUCLEOTIDE SEQUENCE [LARGE SCALE GENOMIC DNA]</scope>
</reference>
<protein>
    <submittedName>
        <fullName evidence="1">Uncharacterized protein</fullName>
    </submittedName>
</protein>
<sequence length="139" mass="15637">MGIEEFPLAWRWTQASHAALPPEVLASLAPLRTHDAEPLYRRGEQLFPRGTVAAISHQALEDPEATRAWLGALPIPASARVLVVWSRETAISLPWQTFVAYWDDFCYPSSDDAFVFPDEGRSALAWNHCEVFEFIKSVP</sequence>
<accession>A0A330L257</accession>